<dbReference type="RefSeq" id="WP_205720447.1">
    <property type="nucleotide sequence ID" value="NZ_CP070608.1"/>
</dbReference>
<name>A0A974ZZA6_9BACT</name>
<sequence length="382" mass="42464">MIKRVVINLMCISLPIIIASCNYAKNVNLLVSGSASKKMDCHVPFTYKKGIIVVNVKLNSDSEAREFIFDTGAFNSKVEKSLSDFFGLETKATKENSDSNGNTRLIEVVSVDSLSIGDATFYNIGAGEVEYGEKSFSPCIAKNGIIGANLIKLVNWHFDFESQQIRITTGPINIDQNWTSIEFDRPMLSGTPLIDIKIGDEIIEDMLFDLGYNGGLILPSKFSNMFDTESRKLIDQATTGIYGSRIDTVEVKELPVTLGKNTFKVPIHFSANGKMLLGTDVLEHFDIVIDNDENIINLKLRSEVQCKPDPTFIPGILNDEYWIVNRVEVNSTLQLGDTLQSINGMKPKDLFQNHCEYFFGLDKLLSSDSVVVQTLSNKTISL</sequence>
<dbReference type="EMBL" id="CP070608">
    <property type="protein sequence ID" value="QSE95934.1"/>
    <property type="molecule type" value="Genomic_DNA"/>
</dbReference>
<feature type="signal peptide" evidence="1">
    <location>
        <begin position="1"/>
        <end position="24"/>
    </location>
</feature>
<keyword evidence="3" id="KW-1185">Reference proteome</keyword>
<dbReference type="Pfam" id="PF13650">
    <property type="entry name" value="Asp_protease_2"/>
    <property type="match status" value="1"/>
</dbReference>
<evidence type="ECO:0000313" key="2">
    <source>
        <dbReference type="EMBL" id="QSE95934.1"/>
    </source>
</evidence>
<dbReference type="Proteomes" id="UP000662783">
    <property type="component" value="Chromosome"/>
</dbReference>
<evidence type="ECO:0000313" key="3">
    <source>
        <dbReference type="Proteomes" id="UP000662783"/>
    </source>
</evidence>
<organism evidence="2 3">
    <name type="scientific">Fulvivirga lutea</name>
    <dbReference type="NCBI Taxonomy" id="2810512"/>
    <lineage>
        <taxon>Bacteria</taxon>
        <taxon>Pseudomonadati</taxon>
        <taxon>Bacteroidota</taxon>
        <taxon>Cytophagia</taxon>
        <taxon>Cytophagales</taxon>
        <taxon>Fulvivirgaceae</taxon>
        <taxon>Fulvivirga</taxon>
    </lineage>
</organism>
<protein>
    <submittedName>
        <fullName evidence="2">Retropepsin-like domain-containing protein</fullName>
    </submittedName>
</protein>
<accession>A0A974ZZA6</accession>
<dbReference type="AlphaFoldDB" id="A0A974ZZA6"/>
<evidence type="ECO:0000256" key="1">
    <source>
        <dbReference type="SAM" id="SignalP"/>
    </source>
</evidence>
<reference evidence="2" key="1">
    <citation type="submission" date="2021-02" db="EMBL/GenBank/DDBJ databases">
        <title>Fulvivirga sp. S481 isolated from sea water.</title>
        <authorList>
            <person name="Bae S.S."/>
            <person name="Baek K."/>
        </authorList>
    </citation>
    <scope>NUCLEOTIDE SEQUENCE</scope>
    <source>
        <strain evidence="2">S481</strain>
    </source>
</reference>
<dbReference type="Gene3D" id="2.40.70.10">
    <property type="entry name" value="Acid Proteases"/>
    <property type="match status" value="2"/>
</dbReference>
<proteinExistence type="predicted"/>
<feature type="chain" id="PRO_5037640326" evidence="1">
    <location>
        <begin position="25"/>
        <end position="382"/>
    </location>
</feature>
<dbReference type="KEGG" id="fuv:JR347_09905"/>
<dbReference type="PROSITE" id="PS51257">
    <property type="entry name" value="PROKAR_LIPOPROTEIN"/>
    <property type="match status" value="1"/>
</dbReference>
<dbReference type="InterPro" id="IPR021109">
    <property type="entry name" value="Peptidase_aspartic_dom_sf"/>
</dbReference>
<keyword evidence="1" id="KW-0732">Signal</keyword>
<gene>
    <name evidence="2" type="ORF">JR347_09905</name>
</gene>